<reference evidence="25 26" key="1">
    <citation type="journal article" date="2017" name="Nat. Ecol. Evol.">
        <title>Scallop genome provides insights into evolution of bilaterian karyotype and development.</title>
        <authorList>
            <person name="Wang S."/>
            <person name="Zhang J."/>
            <person name="Jiao W."/>
            <person name="Li J."/>
            <person name="Xun X."/>
            <person name="Sun Y."/>
            <person name="Guo X."/>
            <person name="Huan P."/>
            <person name="Dong B."/>
            <person name="Zhang L."/>
            <person name="Hu X."/>
            <person name="Sun X."/>
            <person name="Wang J."/>
            <person name="Zhao C."/>
            <person name="Wang Y."/>
            <person name="Wang D."/>
            <person name="Huang X."/>
            <person name="Wang R."/>
            <person name="Lv J."/>
            <person name="Li Y."/>
            <person name="Zhang Z."/>
            <person name="Liu B."/>
            <person name="Lu W."/>
            <person name="Hui Y."/>
            <person name="Liang J."/>
            <person name="Zhou Z."/>
            <person name="Hou R."/>
            <person name="Li X."/>
            <person name="Liu Y."/>
            <person name="Li H."/>
            <person name="Ning X."/>
            <person name="Lin Y."/>
            <person name="Zhao L."/>
            <person name="Xing Q."/>
            <person name="Dou J."/>
            <person name="Li Y."/>
            <person name="Mao J."/>
            <person name="Guo H."/>
            <person name="Dou H."/>
            <person name="Li T."/>
            <person name="Mu C."/>
            <person name="Jiang W."/>
            <person name="Fu Q."/>
            <person name="Fu X."/>
            <person name="Miao Y."/>
            <person name="Liu J."/>
            <person name="Yu Q."/>
            <person name="Li R."/>
            <person name="Liao H."/>
            <person name="Li X."/>
            <person name="Kong Y."/>
            <person name="Jiang Z."/>
            <person name="Chourrout D."/>
            <person name="Li R."/>
            <person name="Bao Z."/>
        </authorList>
    </citation>
    <scope>NUCLEOTIDE SEQUENCE [LARGE SCALE GENOMIC DNA]</scope>
    <source>
        <strain evidence="25 26">PY_sf001</strain>
    </source>
</reference>
<comment type="subcellular location">
    <subcellularLocation>
        <location evidence="2">Chromosome</location>
    </subcellularLocation>
    <subcellularLocation>
        <location evidence="1">Nucleus</location>
    </subcellularLocation>
</comment>
<evidence type="ECO:0000259" key="22">
    <source>
        <dbReference type="PROSITE" id="PS50867"/>
    </source>
</evidence>
<evidence type="ECO:0000256" key="2">
    <source>
        <dbReference type="ARBA" id="ARBA00004286"/>
    </source>
</evidence>
<dbReference type="PANTHER" id="PTHR46024:SF1">
    <property type="entry name" value="HISTONE-LYSINE N-METHYLTRANSFERASE EGGLESS"/>
    <property type="match status" value="1"/>
</dbReference>
<feature type="region of interest" description="Disordered" evidence="20">
    <location>
        <begin position="733"/>
        <end position="786"/>
    </location>
</feature>
<evidence type="ECO:0000256" key="19">
    <source>
        <dbReference type="SAM" id="Coils"/>
    </source>
</evidence>
<dbReference type="PROSITE" id="PS50867">
    <property type="entry name" value="PRE_SET"/>
    <property type="match status" value="1"/>
</dbReference>
<feature type="region of interest" description="Disordered" evidence="20">
    <location>
        <begin position="1140"/>
        <end position="1399"/>
    </location>
</feature>
<dbReference type="InterPro" id="IPR041292">
    <property type="entry name" value="Tudor_4"/>
</dbReference>
<dbReference type="CDD" id="cd20382">
    <property type="entry name" value="Tudor_SETDB1_rpt1"/>
    <property type="match status" value="1"/>
</dbReference>
<dbReference type="GO" id="GO:0070828">
    <property type="term" value="P:heterochromatin organization"/>
    <property type="evidence" value="ECO:0007669"/>
    <property type="project" value="TreeGrafter"/>
</dbReference>
<dbReference type="GO" id="GO:0046974">
    <property type="term" value="F:histone H3K9 methyltransferase activity"/>
    <property type="evidence" value="ECO:0007669"/>
    <property type="project" value="TreeGrafter"/>
</dbReference>
<evidence type="ECO:0000256" key="5">
    <source>
        <dbReference type="ARBA" id="ARBA00022603"/>
    </source>
</evidence>
<feature type="domain" description="Post-SET" evidence="23">
    <location>
        <begin position="1478"/>
        <end position="1494"/>
    </location>
</feature>
<feature type="coiled-coil region" evidence="19">
    <location>
        <begin position="310"/>
        <end position="353"/>
    </location>
</feature>
<keyword evidence="13" id="KW-0805">Transcription regulation</keyword>
<dbReference type="Pfam" id="PF18358">
    <property type="entry name" value="Tudor_4"/>
    <property type="match status" value="1"/>
</dbReference>
<evidence type="ECO:0000259" key="23">
    <source>
        <dbReference type="PROSITE" id="PS50868"/>
    </source>
</evidence>
<dbReference type="GO" id="GO:0005634">
    <property type="term" value="C:nucleus"/>
    <property type="evidence" value="ECO:0007669"/>
    <property type="project" value="UniProtKB-SubCell"/>
</dbReference>
<keyword evidence="5 25" id="KW-0489">Methyltransferase</keyword>
<feature type="domain" description="SET" evidence="21">
    <location>
        <begin position="1074"/>
        <end position="1469"/>
    </location>
</feature>
<dbReference type="InterPro" id="IPR007728">
    <property type="entry name" value="Pre-SET_dom"/>
</dbReference>
<feature type="domain" description="Pre-SET" evidence="22">
    <location>
        <begin position="999"/>
        <end position="1071"/>
    </location>
</feature>
<keyword evidence="17" id="KW-0539">Nucleus</keyword>
<dbReference type="EMBL" id="NEDP02005138">
    <property type="protein sequence ID" value="OWF43313.1"/>
    <property type="molecule type" value="Genomic_DNA"/>
</dbReference>
<dbReference type="GO" id="GO:0010629">
    <property type="term" value="P:negative regulation of gene expression"/>
    <property type="evidence" value="ECO:0007669"/>
    <property type="project" value="TreeGrafter"/>
</dbReference>
<keyword evidence="12" id="KW-0156">Chromatin regulator</keyword>
<keyword evidence="8" id="KW-0479">Metal-binding</keyword>
<keyword evidence="14 19" id="KW-0175">Coiled coil</keyword>
<dbReference type="PROSITE" id="PS50950">
    <property type="entry name" value="ZF_THAP"/>
    <property type="match status" value="1"/>
</dbReference>
<dbReference type="SMART" id="SM00391">
    <property type="entry name" value="MBD"/>
    <property type="match status" value="1"/>
</dbReference>
<evidence type="ECO:0000256" key="18">
    <source>
        <dbReference type="PROSITE-ProRule" id="PRU00309"/>
    </source>
</evidence>
<dbReference type="Pfam" id="PF18359">
    <property type="entry name" value="Tudor_5"/>
    <property type="match status" value="1"/>
</dbReference>
<evidence type="ECO:0000256" key="12">
    <source>
        <dbReference type="ARBA" id="ARBA00022853"/>
    </source>
</evidence>
<dbReference type="InterPro" id="IPR016177">
    <property type="entry name" value="DNA-bd_dom_sf"/>
</dbReference>
<feature type="compositionally biased region" description="Basic and acidic residues" evidence="20">
    <location>
        <begin position="1321"/>
        <end position="1352"/>
    </location>
</feature>
<evidence type="ECO:0000256" key="4">
    <source>
        <dbReference type="ARBA" id="ARBA00022491"/>
    </source>
</evidence>
<dbReference type="SUPFAM" id="SSF82199">
    <property type="entry name" value="SET domain"/>
    <property type="match status" value="1"/>
</dbReference>
<evidence type="ECO:0000259" key="21">
    <source>
        <dbReference type="PROSITE" id="PS50280"/>
    </source>
</evidence>
<evidence type="ECO:0000313" key="25">
    <source>
        <dbReference type="EMBL" id="OWF43313.1"/>
    </source>
</evidence>
<feature type="compositionally biased region" description="Acidic residues" evidence="20">
    <location>
        <begin position="1142"/>
        <end position="1161"/>
    </location>
</feature>
<dbReference type="GO" id="GO:0008270">
    <property type="term" value="F:zinc ion binding"/>
    <property type="evidence" value="ECO:0007669"/>
    <property type="project" value="UniProtKB-KW"/>
</dbReference>
<dbReference type="CDD" id="cd01395">
    <property type="entry name" value="HMT_MBD"/>
    <property type="match status" value="1"/>
</dbReference>
<dbReference type="GO" id="GO:0003677">
    <property type="term" value="F:DNA binding"/>
    <property type="evidence" value="ECO:0007669"/>
    <property type="project" value="UniProtKB-UniRule"/>
</dbReference>
<accession>A0A210Q3J4</accession>
<dbReference type="InterPro" id="IPR041291">
    <property type="entry name" value="TUDOR_5"/>
</dbReference>
<dbReference type="Pfam" id="PF05033">
    <property type="entry name" value="Pre-SET"/>
    <property type="match status" value="1"/>
</dbReference>
<evidence type="ECO:0000256" key="13">
    <source>
        <dbReference type="ARBA" id="ARBA00023015"/>
    </source>
</evidence>
<dbReference type="SUPFAM" id="SSF54171">
    <property type="entry name" value="DNA-binding domain"/>
    <property type="match status" value="1"/>
</dbReference>
<evidence type="ECO:0000256" key="16">
    <source>
        <dbReference type="ARBA" id="ARBA00023163"/>
    </source>
</evidence>
<dbReference type="SMART" id="SM00333">
    <property type="entry name" value="TUDOR"/>
    <property type="match status" value="2"/>
</dbReference>
<dbReference type="PROSITE" id="PS50868">
    <property type="entry name" value="POST_SET"/>
    <property type="match status" value="1"/>
</dbReference>
<evidence type="ECO:0000313" key="26">
    <source>
        <dbReference type="Proteomes" id="UP000242188"/>
    </source>
</evidence>
<dbReference type="InterPro" id="IPR046341">
    <property type="entry name" value="SET_dom_sf"/>
</dbReference>
<dbReference type="InterPro" id="IPR002999">
    <property type="entry name" value="Tudor"/>
</dbReference>
<dbReference type="GO" id="GO:0032259">
    <property type="term" value="P:methylation"/>
    <property type="evidence" value="ECO:0007669"/>
    <property type="project" value="UniProtKB-KW"/>
</dbReference>
<dbReference type="PROSITE" id="PS50280">
    <property type="entry name" value="SET"/>
    <property type="match status" value="1"/>
</dbReference>
<dbReference type="SUPFAM" id="SSF57716">
    <property type="entry name" value="Glucocorticoid receptor-like (DNA-binding domain)"/>
    <property type="match status" value="1"/>
</dbReference>
<keyword evidence="10 18" id="KW-0863">Zinc-finger</keyword>
<evidence type="ECO:0000256" key="11">
    <source>
        <dbReference type="ARBA" id="ARBA00022833"/>
    </source>
</evidence>
<name>A0A210Q3J4_MIZYE</name>
<dbReference type="CDD" id="cd10517">
    <property type="entry name" value="SET_SETDB1"/>
    <property type="match status" value="1"/>
</dbReference>
<feature type="compositionally biased region" description="Basic and acidic residues" evidence="20">
    <location>
        <begin position="1200"/>
        <end position="1253"/>
    </location>
</feature>
<dbReference type="Pfam" id="PF05485">
    <property type="entry name" value="THAP"/>
    <property type="match status" value="1"/>
</dbReference>
<evidence type="ECO:0000256" key="7">
    <source>
        <dbReference type="ARBA" id="ARBA00022691"/>
    </source>
</evidence>
<evidence type="ECO:0000256" key="1">
    <source>
        <dbReference type="ARBA" id="ARBA00004123"/>
    </source>
</evidence>
<dbReference type="InterPro" id="IPR040880">
    <property type="entry name" value="DUF5604"/>
</dbReference>
<dbReference type="InterPro" id="IPR047232">
    <property type="entry name" value="SETDB1/2-like_MBD"/>
</dbReference>
<keyword evidence="3" id="KW-0158">Chromosome</keyword>
<evidence type="ECO:0000256" key="14">
    <source>
        <dbReference type="ARBA" id="ARBA00023054"/>
    </source>
</evidence>
<keyword evidence="7" id="KW-0949">S-adenosyl-L-methionine</keyword>
<dbReference type="Pfam" id="PF00856">
    <property type="entry name" value="SET"/>
    <property type="match status" value="1"/>
</dbReference>
<protein>
    <submittedName>
        <fullName evidence="25">Histone-lysine N-methyltransferase SETDB1</fullName>
    </submittedName>
</protein>
<evidence type="ECO:0000259" key="24">
    <source>
        <dbReference type="PROSITE" id="PS50950"/>
    </source>
</evidence>
<evidence type="ECO:0000256" key="6">
    <source>
        <dbReference type="ARBA" id="ARBA00022679"/>
    </source>
</evidence>
<gene>
    <name evidence="25" type="ORF">KP79_PYT18737</name>
</gene>
<dbReference type="OrthoDB" id="5792673at2759"/>
<evidence type="ECO:0000256" key="3">
    <source>
        <dbReference type="ARBA" id="ARBA00022454"/>
    </source>
</evidence>
<evidence type="ECO:0000256" key="10">
    <source>
        <dbReference type="ARBA" id="ARBA00022771"/>
    </source>
</evidence>
<dbReference type="GO" id="GO:0005694">
    <property type="term" value="C:chromosome"/>
    <property type="evidence" value="ECO:0007669"/>
    <property type="project" value="UniProtKB-SubCell"/>
</dbReference>
<keyword evidence="6 25" id="KW-0808">Transferase</keyword>
<dbReference type="PANTHER" id="PTHR46024">
    <property type="entry name" value="HISTONE-LYSINE N-METHYLTRANSFERASE EGGLESS"/>
    <property type="match status" value="1"/>
</dbReference>
<dbReference type="InterPro" id="IPR001739">
    <property type="entry name" value="Methyl_CpG_DNA-bd"/>
</dbReference>
<keyword evidence="26" id="KW-1185">Reference proteome</keyword>
<keyword evidence="15 18" id="KW-0238">DNA-binding</keyword>
<feature type="compositionally biased region" description="Acidic residues" evidence="20">
    <location>
        <begin position="1284"/>
        <end position="1293"/>
    </location>
</feature>
<feature type="compositionally biased region" description="Basic and acidic residues" evidence="20">
    <location>
        <begin position="1369"/>
        <end position="1385"/>
    </location>
</feature>
<dbReference type="CDD" id="cd21181">
    <property type="entry name" value="Tudor_SETDB1_rpt2"/>
    <property type="match status" value="1"/>
</dbReference>
<dbReference type="SMART" id="SM00468">
    <property type="entry name" value="PreSET"/>
    <property type="match status" value="1"/>
</dbReference>
<dbReference type="SMART" id="SM00317">
    <property type="entry name" value="SET"/>
    <property type="match status" value="1"/>
</dbReference>
<dbReference type="CDD" id="cd20384">
    <property type="entry name" value="Tudor_ZGPAT"/>
    <property type="match status" value="1"/>
</dbReference>
<evidence type="ECO:0000256" key="8">
    <source>
        <dbReference type="ARBA" id="ARBA00022723"/>
    </source>
</evidence>
<evidence type="ECO:0000256" key="20">
    <source>
        <dbReference type="SAM" id="MobiDB-lite"/>
    </source>
</evidence>
<dbReference type="Proteomes" id="UP000242188">
    <property type="component" value="Unassembled WGS sequence"/>
</dbReference>
<keyword evidence="11" id="KW-0862">Zinc</keyword>
<evidence type="ECO:0000256" key="17">
    <source>
        <dbReference type="ARBA" id="ARBA00023242"/>
    </source>
</evidence>
<evidence type="ECO:0000256" key="15">
    <source>
        <dbReference type="ARBA" id="ARBA00023125"/>
    </source>
</evidence>
<feature type="domain" description="THAP-type" evidence="24">
    <location>
        <begin position="1"/>
        <end position="95"/>
    </location>
</feature>
<feature type="compositionally biased region" description="Polar residues" evidence="20">
    <location>
        <begin position="735"/>
        <end position="751"/>
    </location>
</feature>
<dbReference type="InterPro" id="IPR001214">
    <property type="entry name" value="SET_dom"/>
</dbReference>
<dbReference type="STRING" id="6573.A0A210Q3J4"/>
<keyword evidence="16" id="KW-0804">Transcription</keyword>
<dbReference type="Pfam" id="PF01429">
    <property type="entry name" value="MBD"/>
    <property type="match status" value="1"/>
</dbReference>
<proteinExistence type="predicted"/>
<keyword evidence="9" id="KW-0677">Repeat</keyword>
<dbReference type="Gene3D" id="2.170.270.10">
    <property type="entry name" value="SET domain"/>
    <property type="match status" value="2"/>
</dbReference>
<sequence>MAKNYCVVQGCRNSSGLLRKKLEGFCDIHKGQPRESCPCPAPQEFFSFPQDESHRKEWMLKVHLQDDLFDTRLRVCSVHFRDGKPTEDSPYPELNLDFNVNSHSDLLARGLDYNKHHQKNLQLFCRLCGDNECVVTKACKVHPKHRFEKDIFSSMAIDVNQDSCTVHPRNICYVCRAKLSAWKSAMQKGRPIDLQIKPAKFVPHDEPSKCLVCLNQSLRNYRPPQMSSNADSSNLGLDKPLAAMEGGKNKDEEDKLYVFDFKIDMDDLISSTLKDLEDHEDASSYQSDFTKFSQQLRSIERKTKEVRKIYTECSEKLRIYREELEEADREEELKEAAAEIDAKEAAEANAKVDEESDEDDVQFVATSYDPSVMEKRQVIATQNKNLVSALSSSPKMEPLTIPPGAVLVKLPPISQSQSGTTPSLQSLRNALAGAINKQIPSVSQSTTTVINTAPAGSRFVQSNSLQNQQRMETMYRADVETIEIGGKILGKKFNDIWYKGTVSDIQSKDKAIEERRYSIKFDGKGKKVLSPKHVAFKDPIVRQIYVGTRVIALYRDEDSTSSYYAGIVAETPNGRNQQRYLIFFDDGYAQYSLAADINKVLWQSANVWEDIHPDSQEFIKEYLKQYPERPMVRLQKGQMVKTEWNGKWWTAKVMEVDASLVKMFFLADKRVEWIYRGSTRLEPLYTALANAEYNKSAGKVRRHTNTTVGKAPVVEYTRGISDSYNQQAAVVGPVSQVNKTPSPQVPVTLNRHSPADKKRPVARKSTSGRPSADWEGPWVKQTRPGNQVDIKSKEFVASSISSQKVGKDMASVLQDRLSKTTDNTDLDDDSLGQRMESKLPFKDRVRKKFRTHNCGKDCLKDCEDDPTKYKGGNPLLIPLLCGWERHVCKMKPNHKRVVMYRTPCARRLRSMEDVFTFLMLCDSHLTIDMFCFDPILHVHTEFVPVKTFCDIKDLSYGKENVPISCVNAHDRQYPDYVEYSNVRIPAKGVKLNLDPDFLVCCSCTDGCSDRTKCECQQLTVEATGIVEGGKKNPNAGYEHRRLKEPLTTGVYECNSRCKCDSRCYNRAAQNGLNVRLQVFKTEKKGWGLRCLDDLPSGGFICIYAGQLLTEQGANEDGQQYGDEYLAELDYMEVVERQKEGYESDVDIDEGVGGDSDDDDEDSDRHFSDSDSDFSANGHGEKVSSTDLMDLANTHRTRTSTRMDKTTKDEKEDKKSIGKIVLRRDSSRSGSKDDEWYSSGDIKKQNQQKNKDGGSRSVRFQENPEKNAATAAWVNEVGNGNPITIDDEGEDMDTSESKLKKSASVDSFGMDSDSLPDLDTEAAPKEEIKKSIEVPIEKKEEPKPPMEFPDPRRTCLTARRSTSKTSRFKNLPDPKKKLPQEENKVEEVEEDEENKDEKPGTRYYFHDGQECYIMDAKSMGNIGRYLNHSCSPNVFVQNVFVDTHDLRFPWVTFFAGQYIRAGTELTWDYNYEVGSVPGKILYCYCGSAECRGRLL</sequence>
<dbReference type="Gene3D" id="3.30.890.10">
    <property type="entry name" value="Methyl-cpg-binding Protein 2, Chain A"/>
    <property type="match status" value="1"/>
</dbReference>
<dbReference type="InterPro" id="IPR006612">
    <property type="entry name" value="THAP_Znf"/>
</dbReference>
<keyword evidence="4" id="KW-0678">Repressor</keyword>
<evidence type="ECO:0000256" key="9">
    <source>
        <dbReference type="ARBA" id="ARBA00022737"/>
    </source>
</evidence>
<dbReference type="InterPro" id="IPR051516">
    <property type="entry name" value="SETDB_methyltransferase"/>
</dbReference>
<organism evidence="25 26">
    <name type="scientific">Mizuhopecten yessoensis</name>
    <name type="common">Japanese scallop</name>
    <name type="synonym">Patinopecten yessoensis</name>
    <dbReference type="NCBI Taxonomy" id="6573"/>
    <lineage>
        <taxon>Eukaryota</taxon>
        <taxon>Metazoa</taxon>
        <taxon>Spiralia</taxon>
        <taxon>Lophotrochozoa</taxon>
        <taxon>Mollusca</taxon>
        <taxon>Bivalvia</taxon>
        <taxon>Autobranchia</taxon>
        <taxon>Pteriomorphia</taxon>
        <taxon>Pectinida</taxon>
        <taxon>Pectinoidea</taxon>
        <taxon>Pectinidae</taxon>
        <taxon>Mizuhopecten</taxon>
    </lineage>
</organism>
<comment type="caution">
    <text evidence="25">The sequence shown here is derived from an EMBL/GenBank/DDBJ whole genome shotgun (WGS) entry which is preliminary data.</text>
</comment>
<dbReference type="Pfam" id="PF18300">
    <property type="entry name" value="DUF5604"/>
    <property type="match status" value="1"/>
</dbReference>
<dbReference type="InterPro" id="IPR003616">
    <property type="entry name" value="Post-SET_dom"/>
</dbReference>
<dbReference type="Gene3D" id="2.30.30.140">
    <property type="match status" value="3"/>
</dbReference>